<sequence length="82" mass="9571">MYLLLKGRLVNFSQSLTDYLEKRSDIIKQYPSDTFLWGTRRGFSYFSKGVGVFLYLSKAQNFPGGIVLYGELRESKELNQKY</sequence>
<evidence type="ECO:0000313" key="4">
    <source>
        <dbReference type="Proteomes" id="UP000065473"/>
    </source>
</evidence>
<dbReference type="EMBL" id="CP013695">
    <property type="protein sequence ID" value="ALU32660.1"/>
    <property type="molecule type" value="Genomic_DNA"/>
</dbReference>
<accession>A0A0U2W6N1</accession>
<dbReference type="GeneID" id="14550185"/>
<name>A0A0U2W6N1_9CREN</name>
<proteinExistence type="predicted"/>
<organism evidence="2 3">
    <name type="scientific">Sulfolobus acidocaldarius</name>
    <dbReference type="NCBI Taxonomy" id="2285"/>
    <lineage>
        <taxon>Archaea</taxon>
        <taxon>Thermoproteota</taxon>
        <taxon>Thermoprotei</taxon>
        <taxon>Sulfolobales</taxon>
        <taxon>Sulfolobaceae</taxon>
        <taxon>Sulfolobus</taxon>
    </lineage>
</organism>
<evidence type="ECO:0000313" key="3">
    <source>
        <dbReference type="Proteomes" id="UP000060043"/>
    </source>
</evidence>
<evidence type="ECO:0000313" key="1">
    <source>
        <dbReference type="EMBL" id="ALU29918.1"/>
    </source>
</evidence>
<dbReference type="EMBL" id="CP013694">
    <property type="protein sequence ID" value="ALU29918.1"/>
    <property type="molecule type" value="Genomic_DNA"/>
</dbReference>
<dbReference type="OrthoDB" id="41253at2157"/>
<dbReference type="RefSeq" id="WP_015385742.1">
    <property type="nucleotide sequence ID" value="NZ_BHWZ01000006.1"/>
</dbReference>
<evidence type="ECO:0000313" key="2">
    <source>
        <dbReference type="EMBL" id="ALU32660.1"/>
    </source>
</evidence>
<gene>
    <name evidence="1" type="ORF">ATY89_08185</name>
    <name evidence="2" type="ORF">ATZ20_11205</name>
</gene>
<dbReference type="Proteomes" id="UP000060043">
    <property type="component" value="Chromosome"/>
</dbReference>
<dbReference type="Proteomes" id="UP000065473">
    <property type="component" value="Chromosome"/>
</dbReference>
<reference evidence="3 4" key="1">
    <citation type="submission" date="2015-12" db="EMBL/GenBank/DDBJ databases">
        <title>A stable core within a dynamic pangenome in Sulfolobus acidocaldarius.</title>
        <authorList>
            <person name="Anderson R."/>
            <person name="Kouris A."/>
            <person name="Seward C."/>
            <person name="Campbell K."/>
            <person name="Whitaker R."/>
        </authorList>
    </citation>
    <scope>NUCLEOTIDE SEQUENCE [LARGE SCALE GENOMIC DNA]</scope>
    <source>
        <strain evidence="1 4">GG12-C01-09</strain>
        <strain evidence="2 3">NG05B_CO5_07</strain>
    </source>
</reference>
<dbReference type="AlphaFoldDB" id="A0A0U2W6N1"/>
<protein>
    <submittedName>
        <fullName evidence="2">Uncharacterized protein</fullName>
    </submittedName>
</protein>